<sequence length="181" mass="21370">MNKKLQILVIAVLAIVILKIFNGLIILNIGTSKIETNAYPKFLFYLLGLLYISIFFMSNLKIYNYIKNQKHKYWKLSAFTLLIGICSYLLFFLIQLITFKYFPNYDPNAITSKNLGIPYIEPKFNPINELLINPIIQFYYYIPGIQFFPLDVVMYFFGQPLFLSFVFPLVVILLRNKKNYR</sequence>
<evidence type="ECO:0000256" key="1">
    <source>
        <dbReference type="SAM" id="Phobius"/>
    </source>
</evidence>
<feature type="transmembrane region" description="Helical" evidence="1">
    <location>
        <begin position="152"/>
        <end position="174"/>
    </location>
</feature>
<reference evidence="2 3" key="1">
    <citation type="submission" date="2017-02" db="EMBL/GenBank/DDBJ databases">
        <authorList>
            <person name="Peterson S.W."/>
        </authorList>
    </citation>
    <scope>NUCLEOTIDE SEQUENCE [LARGE SCALE GENOMIC DNA]</scope>
    <source>
        <strain evidence="2 3">DSM 22323</strain>
    </source>
</reference>
<evidence type="ECO:0000313" key="3">
    <source>
        <dbReference type="Proteomes" id="UP000191112"/>
    </source>
</evidence>
<accession>A0A1T5GWE3</accession>
<dbReference type="OrthoDB" id="9921510at2"/>
<name>A0A1T5GWE3_9FLAO</name>
<feature type="transmembrane region" description="Helical" evidence="1">
    <location>
        <begin position="7"/>
        <end position="30"/>
    </location>
</feature>
<gene>
    <name evidence="2" type="ORF">SAMN05660477_03174</name>
</gene>
<dbReference type="Proteomes" id="UP000191112">
    <property type="component" value="Unassembled WGS sequence"/>
</dbReference>
<keyword evidence="1" id="KW-1133">Transmembrane helix</keyword>
<feature type="transmembrane region" description="Helical" evidence="1">
    <location>
        <begin position="76"/>
        <end position="97"/>
    </location>
</feature>
<keyword evidence="1" id="KW-0812">Transmembrane</keyword>
<protein>
    <submittedName>
        <fullName evidence="2">Uncharacterized protein</fullName>
    </submittedName>
</protein>
<dbReference type="EMBL" id="FUYZ01000029">
    <property type="protein sequence ID" value="SKC12744.1"/>
    <property type="molecule type" value="Genomic_DNA"/>
</dbReference>
<evidence type="ECO:0000313" key="2">
    <source>
        <dbReference type="EMBL" id="SKC12744.1"/>
    </source>
</evidence>
<proteinExistence type="predicted"/>
<feature type="transmembrane region" description="Helical" evidence="1">
    <location>
        <begin position="42"/>
        <end position="64"/>
    </location>
</feature>
<keyword evidence="3" id="KW-1185">Reference proteome</keyword>
<organism evidence="2 3">
    <name type="scientific">Soonwooa buanensis</name>
    <dbReference type="NCBI Taxonomy" id="619805"/>
    <lineage>
        <taxon>Bacteria</taxon>
        <taxon>Pseudomonadati</taxon>
        <taxon>Bacteroidota</taxon>
        <taxon>Flavobacteriia</taxon>
        <taxon>Flavobacteriales</taxon>
        <taxon>Weeksellaceae</taxon>
        <taxon>Chryseobacterium group</taxon>
        <taxon>Soonwooa</taxon>
    </lineage>
</organism>
<dbReference type="AlphaFoldDB" id="A0A1T5GWE3"/>
<keyword evidence="1" id="KW-0472">Membrane</keyword>
<dbReference type="RefSeq" id="WP_079668371.1">
    <property type="nucleotide sequence ID" value="NZ_FUYZ01000029.1"/>
</dbReference>